<dbReference type="SUPFAM" id="SSF52402">
    <property type="entry name" value="Adenine nucleotide alpha hydrolases-like"/>
    <property type="match status" value="1"/>
</dbReference>
<dbReference type="GO" id="GO:0032267">
    <property type="term" value="F:tRNA(Ile)-lysidine synthase activity"/>
    <property type="evidence" value="ECO:0007669"/>
    <property type="project" value="UniProtKB-EC"/>
</dbReference>
<dbReference type="EC" id="6.3.4.19" evidence="8"/>
<dbReference type="NCBIfam" id="TIGR02432">
    <property type="entry name" value="lysidine_TilS_N"/>
    <property type="match status" value="1"/>
</dbReference>
<comment type="subcellular location">
    <subcellularLocation>
        <location evidence="1 8">Cytoplasm</location>
    </subcellularLocation>
</comment>
<dbReference type="InterPro" id="IPR014729">
    <property type="entry name" value="Rossmann-like_a/b/a_fold"/>
</dbReference>
<evidence type="ECO:0000256" key="7">
    <source>
        <dbReference type="ARBA" id="ARBA00048539"/>
    </source>
</evidence>
<comment type="domain">
    <text evidence="8">The N-terminal region contains the highly conserved SGGXDS motif, predicted to be a P-loop motif involved in ATP binding.</text>
</comment>
<accession>A0ABR5Z244</accession>
<dbReference type="Gene3D" id="1.20.59.20">
    <property type="match status" value="1"/>
</dbReference>
<dbReference type="PANTHER" id="PTHR43033">
    <property type="entry name" value="TRNA(ILE)-LYSIDINE SYNTHASE-RELATED"/>
    <property type="match status" value="1"/>
</dbReference>
<dbReference type="InterPro" id="IPR012094">
    <property type="entry name" value="tRNA_Ile_lys_synt"/>
</dbReference>
<dbReference type="InterPro" id="IPR012796">
    <property type="entry name" value="Lysidine-tRNA-synth_C"/>
</dbReference>
<organism evidence="10 11">
    <name type="scientific">Stutzerimonas azotifigens</name>
    <dbReference type="NCBI Taxonomy" id="291995"/>
    <lineage>
        <taxon>Bacteria</taxon>
        <taxon>Pseudomonadati</taxon>
        <taxon>Pseudomonadota</taxon>
        <taxon>Gammaproteobacteria</taxon>
        <taxon>Pseudomonadales</taxon>
        <taxon>Pseudomonadaceae</taxon>
        <taxon>Stutzerimonas</taxon>
    </lineage>
</organism>
<keyword evidence="11" id="KW-1185">Reference proteome</keyword>
<dbReference type="SMART" id="SM00977">
    <property type="entry name" value="TilS_C"/>
    <property type="match status" value="1"/>
</dbReference>
<feature type="binding site" evidence="8">
    <location>
        <begin position="25"/>
        <end position="30"/>
    </location>
    <ligand>
        <name>ATP</name>
        <dbReference type="ChEBI" id="CHEBI:30616"/>
    </ligand>
</feature>
<comment type="similarity">
    <text evidence="8">Belongs to the tRNA(Ile)-lysidine synthase family.</text>
</comment>
<keyword evidence="5 8" id="KW-0547">Nucleotide-binding</keyword>
<dbReference type="CDD" id="cd01992">
    <property type="entry name" value="TilS_N"/>
    <property type="match status" value="1"/>
</dbReference>
<dbReference type="SUPFAM" id="SSF82829">
    <property type="entry name" value="MesJ substrate recognition domain-like"/>
    <property type="match status" value="1"/>
</dbReference>
<evidence type="ECO:0000256" key="1">
    <source>
        <dbReference type="ARBA" id="ARBA00004496"/>
    </source>
</evidence>
<keyword evidence="3 8" id="KW-0436">Ligase</keyword>
<reference evidence="10 11" key="1">
    <citation type="submission" date="2020-02" db="EMBL/GenBank/DDBJ databases">
        <title>Synteny-based analysis reveals conserved mechanism for high triclosan tolerance in Pseudomonas, as well as instances of horizontal transfer.</title>
        <authorList>
            <person name="Mcfarland A.G."/>
            <person name="Bertucci H.K."/>
            <person name="Litmann E."/>
            <person name="Shen J."/>
            <person name="Huttenhower C."/>
            <person name="Hartmann E.M."/>
        </authorList>
    </citation>
    <scope>NUCLEOTIDE SEQUENCE [LARGE SCALE GENOMIC DNA]</scope>
    <source>
        <strain evidence="10 11">115A1</strain>
    </source>
</reference>
<dbReference type="Proteomes" id="UP000786387">
    <property type="component" value="Unassembled WGS sequence"/>
</dbReference>
<dbReference type="Pfam" id="PF11734">
    <property type="entry name" value="TilS_C"/>
    <property type="match status" value="1"/>
</dbReference>
<gene>
    <name evidence="8 10" type="primary">tilS</name>
    <name evidence="10" type="ORF">G7026_12905</name>
</gene>
<evidence type="ECO:0000313" key="10">
    <source>
        <dbReference type="EMBL" id="MBA1274257.1"/>
    </source>
</evidence>
<evidence type="ECO:0000256" key="5">
    <source>
        <dbReference type="ARBA" id="ARBA00022741"/>
    </source>
</evidence>
<dbReference type="PANTHER" id="PTHR43033:SF1">
    <property type="entry name" value="TRNA(ILE)-LYSIDINE SYNTHASE-RELATED"/>
    <property type="match status" value="1"/>
</dbReference>
<dbReference type="Gene3D" id="3.40.50.620">
    <property type="entry name" value="HUPs"/>
    <property type="match status" value="1"/>
</dbReference>
<dbReference type="EMBL" id="JAAMRF010000006">
    <property type="protein sequence ID" value="MBA1274257.1"/>
    <property type="molecule type" value="Genomic_DNA"/>
</dbReference>
<dbReference type="InterPro" id="IPR011063">
    <property type="entry name" value="TilS/TtcA_N"/>
</dbReference>
<dbReference type="Pfam" id="PF09179">
    <property type="entry name" value="TilS"/>
    <property type="match status" value="1"/>
</dbReference>
<dbReference type="SUPFAM" id="SSF56037">
    <property type="entry name" value="PheT/TilS domain"/>
    <property type="match status" value="1"/>
</dbReference>
<evidence type="ECO:0000256" key="4">
    <source>
        <dbReference type="ARBA" id="ARBA00022694"/>
    </source>
</evidence>
<name>A0ABR5Z244_9GAMM</name>
<dbReference type="InterPro" id="IPR012795">
    <property type="entry name" value="tRNA_Ile_lys_synt_N"/>
</dbReference>
<protein>
    <recommendedName>
        <fullName evidence="8">tRNA(Ile)-lysidine synthase</fullName>
        <ecNumber evidence="8">6.3.4.19</ecNumber>
    </recommendedName>
    <alternativeName>
        <fullName evidence="8">tRNA(Ile)-2-lysyl-cytidine synthase</fullName>
    </alternativeName>
    <alternativeName>
        <fullName evidence="8">tRNA(Ile)-lysidine synthetase</fullName>
    </alternativeName>
</protein>
<evidence type="ECO:0000256" key="8">
    <source>
        <dbReference type="HAMAP-Rule" id="MF_01161"/>
    </source>
</evidence>
<comment type="caution">
    <text evidence="10">The sequence shown here is derived from an EMBL/GenBank/DDBJ whole genome shotgun (WGS) entry which is preliminary data.</text>
</comment>
<dbReference type="Pfam" id="PF01171">
    <property type="entry name" value="ATP_bind_3"/>
    <property type="match status" value="1"/>
</dbReference>
<dbReference type="HAMAP" id="MF_01161">
    <property type="entry name" value="tRNA_Ile_lys_synt"/>
    <property type="match status" value="1"/>
</dbReference>
<evidence type="ECO:0000313" key="11">
    <source>
        <dbReference type="Proteomes" id="UP000786387"/>
    </source>
</evidence>
<proteinExistence type="inferred from homology"/>
<dbReference type="NCBIfam" id="TIGR02433">
    <property type="entry name" value="lysidine_TilS_C"/>
    <property type="match status" value="1"/>
</dbReference>
<keyword evidence="4 8" id="KW-0819">tRNA processing</keyword>
<sequence>MSLESRLLTALIPQRHARAWRIAYSGGLDSCVLLHLLARLTRAQPLPPISAIHVHHGLQSGADAWADHCRETCRALGVPLEVARVRVAASASLENAAREARYAAFETRLGDGEVLLTAQHRDDQAETLLFRLLRGAGLKGLAAMSPTRALGRGLLLRPLLGVGRGELEAWARAEGLSWVEDPSNASLDYSRNYLRHQIIPAFEQRWPAAVPAIARAAGHLAEAQGLLDELAELDLASAATPSPFAWLELPSLALEPLRALSDARQRNALRQWLRPHVQLPDADHWAGWCDLRDAAADAAPVWRLDQAELRRAGERLWLLDGAWLKTPPEPSVSNLHGEIELVGNGRVRITGAGGDALRLGYRQGGEWLQLAGRGRRDLKRVLNERGIPGFVRPRLPLLLRRNEVVAVANLGDLTGSGIFLDWSPPTGDGRLS</sequence>
<evidence type="ECO:0000256" key="3">
    <source>
        <dbReference type="ARBA" id="ARBA00022598"/>
    </source>
</evidence>
<evidence type="ECO:0000256" key="2">
    <source>
        <dbReference type="ARBA" id="ARBA00022490"/>
    </source>
</evidence>
<dbReference type="InterPro" id="IPR015262">
    <property type="entry name" value="tRNA_Ile_lys_synt_subst-bd"/>
</dbReference>
<feature type="domain" description="Lysidine-tRNA(Ile) synthetase C-terminal" evidence="9">
    <location>
        <begin position="357"/>
        <end position="422"/>
    </location>
</feature>
<keyword evidence="6 8" id="KW-0067">ATP-binding</keyword>
<comment type="catalytic activity">
    <reaction evidence="7 8">
        <text>cytidine(34) in tRNA(Ile2) + L-lysine + ATP = lysidine(34) in tRNA(Ile2) + AMP + diphosphate + H(+)</text>
        <dbReference type="Rhea" id="RHEA:43744"/>
        <dbReference type="Rhea" id="RHEA-COMP:10625"/>
        <dbReference type="Rhea" id="RHEA-COMP:10670"/>
        <dbReference type="ChEBI" id="CHEBI:15378"/>
        <dbReference type="ChEBI" id="CHEBI:30616"/>
        <dbReference type="ChEBI" id="CHEBI:32551"/>
        <dbReference type="ChEBI" id="CHEBI:33019"/>
        <dbReference type="ChEBI" id="CHEBI:82748"/>
        <dbReference type="ChEBI" id="CHEBI:83665"/>
        <dbReference type="ChEBI" id="CHEBI:456215"/>
        <dbReference type="EC" id="6.3.4.19"/>
    </reaction>
</comment>
<evidence type="ECO:0000256" key="6">
    <source>
        <dbReference type="ARBA" id="ARBA00022840"/>
    </source>
</evidence>
<comment type="function">
    <text evidence="8">Ligates lysine onto the cytidine present at position 34 of the AUA codon-specific tRNA(Ile) that contains the anticodon CAU, in an ATP-dependent manner. Cytidine is converted to lysidine, thus changing the amino acid specificity of the tRNA from methionine to isoleucine.</text>
</comment>
<dbReference type="RefSeq" id="WP_181071318.1">
    <property type="nucleotide sequence ID" value="NZ_JAAMRF010000006.1"/>
</dbReference>
<keyword evidence="2 8" id="KW-0963">Cytoplasm</keyword>
<evidence type="ECO:0000259" key="9">
    <source>
        <dbReference type="SMART" id="SM00977"/>
    </source>
</evidence>